<accession>A0ABN8MAY1</accession>
<keyword evidence="3" id="KW-1185">Reference proteome</keyword>
<feature type="compositionally biased region" description="Acidic residues" evidence="1">
    <location>
        <begin position="110"/>
        <end position="128"/>
    </location>
</feature>
<feature type="non-terminal residue" evidence="2">
    <location>
        <position position="313"/>
    </location>
</feature>
<feature type="region of interest" description="Disordered" evidence="1">
    <location>
        <begin position="81"/>
        <end position="140"/>
    </location>
</feature>
<dbReference type="SUPFAM" id="SSF57903">
    <property type="entry name" value="FYVE/PHD zinc finger"/>
    <property type="match status" value="1"/>
</dbReference>
<evidence type="ECO:0000313" key="3">
    <source>
        <dbReference type="Proteomes" id="UP001159427"/>
    </source>
</evidence>
<evidence type="ECO:0000313" key="2">
    <source>
        <dbReference type="EMBL" id="CAH3025488.1"/>
    </source>
</evidence>
<evidence type="ECO:0000256" key="1">
    <source>
        <dbReference type="SAM" id="MobiDB-lite"/>
    </source>
</evidence>
<gene>
    <name evidence="2" type="ORF">PEVE_00026238</name>
</gene>
<name>A0ABN8MAY1_9CNID</name>
<reference evidence="2 3" key="1">
    <citation type="submission" date="2022-05" db="EMBL/GenBank/DDBJ databases">
        <authorList>
            <consortium name="Genoscope - CEA"/>
            <person name="William W."/>
        </authorList>
    </citation>
    <scope>NUCLEOTIDE SEQUENCE [LARGE SCALE GENOMIC DNA]</scope>
</reference>
<organism evidence="2 3">
    <name type="scientific">Porites evermanni</name>
    <dbReference type="NCBI Taxonomy" id="104178"/>
    <lineage>
        <taxon>Eukaryota</taxon>
        <taxon>Metazoa</taxon>
        <taxon>Cnidaria</taxon>
        <taxon>Anthozoa</taxon>
        <taxon>Hexacorallia</taxon>
        <taxon>Scleractinia</taxon>
        <taxon>Fungiina</taxon>
        <taxon>Poritidae</taxon>
        <taxon>Porites</taxon>
    </lineage>
</organism>
<comment type="caution">
    <text evidence="2">The sequence shown here is derived from an EMBL/GenBank/DDBJ whole genome shotgun (WGS) entry which is preliminary data.</text>
</comment>
<feature type="region of interest" description="Disordered" evidence="1">
    <location>
        <begin position="276"/>
        <end position="313"/>
    </location>
</feature>
<proteinExistence type="predicted"/>
<dbReference type="Proteomes" id="UP001159427">
    <property type="component" value="Unassembled WGS sequence"/>
</dbReference>
<feature type="compositionally biased region" description="Basic and acidic residues" evidence="1">
    <location>
        <begin position="89"/>
        <end position="109"/>
    </location>
</feature>
<protein>
    <submittedName>
        <fullName evidence="2">Uncharacterized protein</fullName>
    </submittedName>
</protein>
<dbReference type="EMBL" id="CALNXI010000355">
    <property type="protein sequence ID" value="CAH3025488.1"/>
    <property type="molecule type" value="Genomic_DNA"/>
</dbReference>
<sequence length="313" mass="36108">MASYRKSLLTPHRSMMEMCCSCFMDTKYKCLRCKIPICNQCSVFEENEDVEGWRAGRSVAYCEACDRELKRATQGLTLSEEQSIGSFRSNEKTRSSETERDCKDNHEIEPLEEEEEGEEEENVDEEEEPPKKKKNKRAKRGPRGLWKQDLVDDLVDIIITNDYYQRKLIFVNTKNQQNGKVYEKVLKELKSRAGGKGNSVPFTVGQVRTKFKKCISECKKAALTIKIATGVKRFQDDKNYGVWFDRLFELVKTRDNLATEPLMNVTVTDCNDDVDNEDQDLAKDHPSTKLFVPVKTAPQKRKRKGDNNCTDIQ</sequence>
<feature type="compositionally biased region" description="Basic residues" evidence="1">
    <location>
        <begin position="131"/>
        <end position="140"/>
    </location>
</feature>
<dbReference type="InterPro" id="IPR011011">
    <property type="entry name" value="Znf_FYVE_PHD"/>
</dbReference>